<feature type="transmembrane region" description="Helical" evidence="1">
    <location>
        <begin position="27"/>
        <end position="51"/>
    </location>
</feature>
<accession>A0A0G3BJT3</accession>
<organism evidence="2 3">
    <name type="scientific">Caldimonas brevitalea</name>
    <dbReference type="NCBI Taxonomy" id="413882"/>
    <lineage>
        <taxon>Bacteria</taxon>
        <taxon>Pseudomonadati</taxon>
        <taxon>Pseudomonadota</taxon>
        <taxon>Betaproteobacteria</taxon>
        <taxon>Burkholderiales</taxon>
        <taxon>Sphaerotilaceae</taxon>
        <taxon>Caldimonas</taxon>
    </lineage>
</organism>
<dbReference type="KEGG" id="pbh:AAW51_2961"/>
<dbReference type="STRING" id="413882.AAW51_2961"/>
<dbReference type="Proteomes" id="UP000035352">
    <property type="component" value="Chromosome"/>
</dbReference>
<dbReference type="OrthoDB" id="7594417at2"/>
<dbReference type="AlphaFoldDB" id="A0A0G3BJT3"/>
<protein>
    <submittedName>
        <fullName evidence="2">Uncharacterized protein</fullName>
    </submittedName>
</protein>
<evidence type="ECO:0000313" key="2">
    <source>
        <dbReference type="EMBL" id="AKJ29652.1"/>
    </source>
</evidence>
<reference evidence="2 3" key="1">
    <citation type="submission" date="2015-05" db="EMBL/GenBank/DDBJ databases">
        <authorList>
            <person name="Tang B."/>
            <person name="Yu Y."/>
        </authorList>
    </citation>
    <scope>NUCLEOTIDE SEQUENCE [LARGE SCALE GENOMIC DNA]</scope>
    <source>
        <strain evidence="2 3">DSM 7029</strain>
    </source>
</reference>
<gene>
    <name evidence="2" type="ORF">AAW51_2961</name>
</gene>
<keyword evidence="3" id="KW-1185">Reference proteome</keyword>
<evidence type="ECO:0000256" key="1">
    <source>
        <dbReference type="SAM" id="Phobius"/>
    </source>
</evidence>
<proteinExistence type="predicted"/>
<evidence type="ECO:0000313" key="3">
    <source>
        <dbReference type="Proteomes" id="UP000035352"/>
    </source>
</evidence>
<dbReference type="RefSeq" id="WP_047195213.1">
    <property type="nucleotide sequence ID" value="NZ_CP011371.1"/>
</dbReference>
<keyword evidence="1" id="KW-0472">Membrane</keyword>
<keyword evidence="1" id="KW-0812">Transmembrane</keyword>
<name>A0A0G3BJT3_9BURK</name>
<sequence>MQPPDGEVDPVVPPLQDDLDTLDAHRLLVVCLFISSFAIGTLYLAVGLFFAATGEGGRVVTPLTATIVAGAGGGFVSCLRRLYAFQDVFPRKGYERLFRRMNFYVLAYSSVPALVGMIGAVVVYLVFAAGLLQGDLFPAFECVHGTCQSFQDFIQYWSPTDAQAYAKAIVWGFIAGFSERLVPDILNRIGSGQSAGHATKVDKRQVE</sequence>
<feature type="transmembrane region" description="Helical" evidence="1">
    <location>
        <begin position="103"/>
        <end position="127"/>
    </location>
</feature>
<keyword evidence="1" id="KW-1133">Transmembrane helix</keyword>
<feature type="transmembrane region" description="Helical" evidence="1">
    <location>
        <begin position="63"/>
        <end position="83"/>
    </location>
</feature>
<dbReference type="EMBL" id="CP011371">
    <property type="protein sequence ID" value="AKJ29652.1"/>
    <property type="molecule type" value="Genomic_DNA"/>
</dbReference>